<feature type="region of interest" description="Disordered" evidence="4">
    <location>
        <begin position="670"/>
        <end position="689"/>
    </location>
</feature>
<sequence length="972" mass="107399">MKSQATRSTTFTVPPLDGTLSIPQVFDFHAQESRDHPLFVFEDAAESLAHVTYDHFMRAAHRAARTFTEYQMNMDHALSSSKKVPIFAVLAAADSMTYVATMIGIIRAGYCAFLVSPRNSPPAIAHLLSITQSDFLLTSADTVTQDIVHKAVDILQKNGGTIAVRDIPRFEELFHDVAVSFEPLPQMQTPSMDDVAIILHSSGSTNFPKPIPLTHRALLEWGKGTWYGEVDLCGEVLGCQSLALFHAMGVITPFWAAASGMTLAVFKPAIPVMIPNPHNFLESVVATRSNMVFCVPSYIEAWQKDPRAVSHLAKLKRLLWCGGPLSKDAGDALAANGVFVTPYYAATETGGMSCFVLEQPLGPDWEYFKISSHCEPVFLPQDDDSGAFEAVFMERSTHTPSVFNATIDGRKGFATGDLLIPYPRLAGYYKVLGRADDQIMLSTGEKTNPAPIEKILVKHPLVANAVIFGRGRFQNGVIIDPTPGHHIDPEDTEALAQFRREIWPVVEEANAWAPSHSRLFREASLMIILSSPSKPFSFTPKGTPRRKIVIEDYAPEIQALYTAVEESSQDDIVPPGTWDLNGITQFIRTTVRKVVGREDLADGDDIFQLGADSLSATWIRNSILLALRKSSPLPSASIRALPIDFVFNFPSIANLSAFIFGVVFMAQNSTPSSEPEAPEEADTPEQTFQWPTLGQVGQTIIKLREGRLGAGGTVHAFGPLQEKFRSALWVIQVTPDTPLTSLAEQTSFYYRKIKEQQSSGPYRLSAFSATSIIAIALAKMFEDNGDEVVQLAMLDHFPTMFQCPVYGLDGFDLDDPVARRAFHKVCMEGICDALRRDGGGKVPRRHQLANELWDAFNGLPTPEFSQTYWKTVEKFMNLMVEFMLTQGGRGSTGGKRSMEPLLDWMKAIKAPVSVYMASEGMIRTLPERYRADWADLGTRMCFPDARIIRVNGGHFDILANDELIKSLQGGYH</sequence>
<dbReference type="Gene3D" id="3.40.50.12780">
    <property type="entry name" value="N-terminal domain of ligase-like"/>
    <property type="match status" value="1"/>
</dbReference>
<dbReference type="GO" id="GO:0031956">
    <property type="term" value="F:medium-chain fatty acid-CoA ligase activity"/>
    <property type="evidence" value="ECO:0007669"/>
    <property type="project" value="TreeGrafter"/>
</dbReference>
<dbReference type="SMART" id="SM00823">
    <property type="entry name" value="PKS_PP"/>
    <property type="match status" value="1"/>
</dbReference>
<dbReference type="GeneID" id="20677155"/>
<comment type="similarity">
    <text evidence="1">Belongs to the ATP-dependent AMP-binding enzyme family.</text>
</comment>
<dbReference type="InterPro" id="IPR001031">
    <property type="entry name" value="Thioesterase"/>
</dbReference>
<keyword evidence="3" id="KW-0597">Phosphoprotein</keyword>
<feature type="domain" description="Polyketide synthase-like phosphopantetheine-binding" evidence="5">
    <location>
        <begin position="584"/>
        <end position="663"/>
    </location>
</feature>
<reference evidence="6 7" key="1">
    <citation type="journal article" date="2012" name="New Phytol.">
        <title>Insight into trade-off between wood decay and parasitism from the genome of a fungal forest pathogen.</title>
        <authorList>
            <person name="Olson A."/>
            <person name="Aerts A."/>
            <person name="Asiegbu F."/>
            <person name="Belbahri L."/>
            <person name="Bouzid O."/>
            <person name="Broberg A."/>
            <person name="Canback B."/>
            <person name="Coutinho P.M."/>
            <person name="Cullen D."/>
            <person name="Dalman K."/>
            <person name="Deflorio G."/>
            <person name="van Diepen L.T."/>
            <person name="Dunand C."/>
            <person name="Duplessis S."/>
            <person name="Durling M."/>
            <person name="Gonthier P."/>
            <person name="Grimwood J."/>
            <person name="Fossdal C.G."/>
            <person name="Hansson D."/>
            <person name="Henrissat B."/>
            <person name="Hietala A."/>
            <person name="Himmelstrand K."/>
            <person name="Hoffmeister D."/>
            <person name="Hogberg N."/>
            <person name="James T.Y."/>
            <person name="Karlsson M."/>
            <person name="Kohler A."/>
            <person name="Kues U."/>
            <person name="Lee Y.H."/>
            <person name="Lin Y.C."/>
            <person name="Lind M."/>
            <person name="Lindquist E."/>
            <person name="Lombard V."/>
            <person name="Lucas S."/>
            <person name="Lunden K."/>
            <person name="Morin E."/>
            <person name="Murat C."/>
            <person name="Park J."/>
            <person name="Raffaello T."/>
            <person name="Rouze P."/>
            <person name="Salamov A."/>
            <person name="Schmutz J."/>
            <person name="Solheim H."/>
            <person name="Stahlberg J."/>
            <person name="Velez H."/>
            <person name="de Vries R.P."/>
            <person name="Wiebenga A."/>
            <person name="Woodward S."/>
            <person name="Yakovlev I."/>
            <person name="Garbelotto M."/>
            <person name="Martin F."/>
            <person name="Grigoriev I.V."/>
            <person name="Stenlid J."/>
        </authorList>
    </citation>
    <scope>NUCLEOTIDE SEQUENCE [LARGE SCALE GENOMIC DNA]</scope>
    <source>
        <strain evidence="6 7">TC 32-1</strain>
    </source>
</reference>
<keyword evidence="7" id="KW-1185">Reference proteome</keyword>
<dbReference type="InterPro" id="IPR029058">
    <property type="entry name" value="AB_hydrolase_fold"/>
</dbReference>
<dbReference type="Gene3D" id="3.40.50.1820">
    <property type="entry name" value="alpha/beta hydrolase"/>
    <property type="match status" value="1"/>
</dbReference>
<dbReference type="EMBL" id="KI925466">
    <property type="protein sequence ID" value="ETW75335.1"/>
    <property type="molecule type" value="Genomic_DNA"/>
</dbReference>
<accession>W4JQI2</accession>
<dbReference type="InterPro" id="IPR000873">
    <property type="entry name" value="AMP-dep_synth/lig_dom"/>
</dbReference>
<dbReference type="InterPro" id="IPR036736">
    <property type="entry name" value="ACP-like_sf"/>
</dbReference>
<evidence type="ECO:0000256" key="2">
    <source>
        <dbReference type="ARBA" id="ARBA00022450"/>
    </source>
</evidence>
<name>W4JQI2_HETIT</name>
<dbReference type="InterPro" id="IPR020806">
    <property type="entry name" value="PKS_PP-bd"/>
</dbReference>
<protein>
    <recommendedName>
        <fullName evidence="5">Polyketide synthase-like phosphopantetheine-binding domain-containing protein</fullName>
    </recommendedName>
</protein>
<evidence type="ECO:0000259" key="5">
    <source>
        <dbReference type="SMART" id="SM00823"/>
    </source>
</evidence>
<dbReference type="GO" id="GO:0006631">
    <property type="term" value="P:fatty acid metabolic process"/>
    <property type="evidence" value="ECO:0007669"/>
    <property type="project" value="TreeGrafter"/>
</dbReference>
<dbReference type="GO" id="GO:0031177">
    <property type="term" value="F:phosphopantetheine binding"/>
    <property type="evidence" value="ECO:0007669"/>
    <property type="project" value="InterPro"/>
</dbReference>
<dbReference type="HOGENOM" id="CLU_298441_0_0_1"/>
<evidence type="ECO:0000256" key="1">
    <source>
        <dbReference type="ARBA" id="ARBA00006432"/>
    </source>
</evidence>
<dbReference type="SUPFAM" id="SSF53474">
    <property type="entry name" value="alpha/beta-Hydrolases"/>
    <property type="match status" value="1"/>
</dbReference>
<organism evidence="6 7">
    <name type="scientific">Heterobasidion irregulare (strain TC 32-1)</name>
    <dbReference type="NCBI Taxonomy" id="747525"/>
    <lineage>
        <taxon>Eukaryota</taxon>
        <taxon>Fungi</taxon>
        <taxon>Dikarya</taxon>
        <taxon>Basidiomycota</taxon>
        <taxon>Agaricomycotina</taxon>
        <taxon>Agaricomycetes</taxon>
        <taxon>Russulales</taxon>
        <taxon>Bondarzewiaceae</taxon>
        <taxon>Heterobasidion</taxon>
        <taxon>Heterobasidion annosum species complex</taxon>
    </lineage>
</organism>
<dbReference type="RefSeq" id="XP_009552765.1">
    <property type="nucleotide sequence ID" value="XM_009554470.1"/>
</dbReference>
<proteinExistence type="inferred from homology"/>
<evidence type="ECO:0000313" key="7">
    <source>
        <dbReference type="Proteomes" id="UP000030671"/>
    </source>
</evidence>
<dbReference type="eggNOG" id="KOG1256">
    <property type="taxonomic scope" value="Eukaryota"/>
</dbReference>
<keyword evidence="2" id="KW-0596">Phosphopantetheine</keyword>
<dbReference type="Gene3D" id="1.10.1200.10">
    <property type="entry name" value="ACP-like"/>
    <property type="match status" value="1"/>
</dbReference>
<gene>
    <name evidence="6" type="ORF">HETIRDRAFT_461285</name>
</gene>
<dbReference type="STRING" id="747525.W4JQI2"/>
<dbReference type="InterPro" id="IPR042099">
    <property type="entry name" value="ANL_N_sf"/>
</dbReference>
<dbReference type="Pfam" id="PF00501">
    <property type="entry name" value="AMP-binding"/>
    <property type="match status" value="1"/>
</dbReference>
<dbReference type="SUPFAM" id="SSF56801">
    <property type="entry name" value="Acetyl-CoA synthetase-like"/>
    <property type="match status" value="1"/>
</dbReference>
<evidence type="ECO:0000256" key="3">
    <source>
        <dbReference type="ARBA" id="ARBA00022553"/>
    </source>
</evidence>
<dbReference type="OrthoDB" id="429813at2759"/>
<evidence type="ECO:0000313" key="6">
    <source>
        <dbReference type="EMBL" id="ETW75335.1"/>
    </source>
</evidence>
<dbReference type="Pfam" id="PF00975">
    <property type="entry name" value="Thioesterase"/>
    <property type="match status" value="1"/>
</dbReference>
<dbReference type="Pfam" id="PF23562">
    <property type="entry name" value="AMP-binding_C_3"/>
    <property type="match status" value="1"/>
</dbReference>
<dbReference type="PANTHER" id="PTHR43201">
    <property type="entry name" value="ACYL-COA SYNTHETASE"/>
    <property type="match status" value="1"/>
</dbReference>
<dbReference type="InParanoid" id="W4JQI2"/>
<dbReference type="KEGG" id="hir:HETIRDRAFT_461285"/>
<evidence type="ECO:0000256" key="4">
    <source>
        <dbReference type="SAM" id="MobiDB-lite"/>
    </source>
</evidence>
<dbReference type="Proteomes" id="UP000030671">
    <property type="component" value="Unassembled WGS sequence"/>
</dbReference>
<dbReference type="AlphaFoldDB" id="W4JQI2"/>
<dbReference type="PANTHER" id="PTHR43201:SF8">
    <property type="entry name" value="ACYL-COA SYNTHETASE FAMILY MEMBER 3"/>
    <property type="match status" value="1"/>
</dbReference>